<accession>A0AAV3YV85</accession>
<dbReference type="Proteomes" id="UP000735302">
    <property type="component" value="Unassembled WGS sequence"/>
</dbReference>
<keyword evidence="2" id="KW-1185">Reference proteome</keyword>
<comment type="caution">
    <text evidence="1">The sequence shown here is derived from an EMBL/GenBank/DDBJ whole genome shotgun (WGS) entry which is preliminary data.</text>
</comment>
<proteinExistence type="predicted"/>
<name>A0AAV3YV85_9GAST</name>
<evidence type="ECO:0000313" key="1">
    <source>
        <dbReference type="EMBL" id="GFN86349.1"/>
    </source>
</evidence>
<reference evidence="1 2" key="1">
    <citation type="journal article" date="2021" name="Elife">
        <title>Chloroplast acquisition without the gene transfer in kleptoplastic sea slugs, Plakobranchus ocellatus.</title>
        <authorList>
            <person name="Maeda T."/>
            <person name="Takahashi S."/>
            <person name="Yoshida T."/>
            <person name="Shimamura S."/>
            <person name="Takaki Y."/>
            <person name="Nagai Y."/>
            <person name="Toyoda A."/>
            <person name="Suzuki Y."/>
            <person name="Arimoto A."/>
            <person name="Ishii H."/>
            <person name="Satoh N."/>
            <person name="Nishiyama T."/>
            <person name="Hasebe M."/>
            <person name="Maruyama T."/>
            <person name="Minagawa J."/>
            <person name="Obokata J."/>
            <person name="Shigenobu S."/>
        </authorList>
    </citation>
    <scope>NUCLEOTIDE SEQUENCE [LARGE SCALE GENOMIC DNA]</scope>
</reference>
<protein>
    <submittedName>
        <fullName evidence="1">Uncharacterized protein</fullName>
    </submittedName>
</protein>
<dbReference type="EMBL" id="BLXT01001517">
    <property type="protein sequence ID" value="GFN86349.1"/>
    <property type="molecule type" value="Genomic_DNA"/>
</dbReference>
<organism evidence="1 2">
    <name type="scientific">Plakobranchus ocellatus</name>
    <dbReference type="NCBI Taxonomy" id="259542"/>
    <lineage>
        <taxon>Eukaryota</taxon>
        <taxon>Metazoa</taxon>
        <taxon>Spiralia</taxon>
        <taxon>Lophotrochozoa</taxon>
        <taxon>Mollusca</taxon>
        <taxon>Gastropoda</taxon>
        <taxon>Heterobranchia</taxon>
        <taxon>Euthyneura</taxon>
        <taxon>Panpulmonata</taxon>
        <taxon>Sacoglossa</taxon>
        <taxon>Placobranchoidea</taxon>
        <taxon>Plakobranchidae</taxon>
        <taxon>Plakobranchus</taxon>
    </lineage>
</organism>
<gene>
    <name evidence="1" type="ORF">PoB_001285500</name>
</gene>
<dbReference type="AlphaFoldDB" id="A0AAV3YV85"/>
<sequence length="114" mass="13192">MRNLTKVTVAKKFLLQTSHCPQRRIPRYFISRQTFYSGQPQSLDINRRKRVSGDDLHACKVKLMQTCVNLGFKNSIKAPFWRLVILARSSPHKKFSMSLDLLVAQVKTNSMLII</sequence>
<evidence type="ECO:0000313" key="2">
    <source>
        <dbReference type="Proteomes" id="UP000735302"/>
    </source>
</evidence>